<reference evidence="1" key="1">
    <citation type="journal article" date="2015" name="Nature">
        <title>Complex archaea that bridge the gap between prokaryotes and eukaryotes.</title>
        <authorList>
            <person name="Spang A."/>
            <person name="Saw J.H."/>
            <person name="Jorgensen S.L."/>
            <person name="Zaremba-Niedzwiedzka K."/>
            <person name="Martijn J."/>
            <person name="Lind A.E."/>
            <person name="van Eijk R."/>
            <person name="Schleper C."/>
            <person name="Guy L."/>
            <person name="Ettema T.J."/>
        </authorList>
    </citation>
    <scope>NUCLEOTIDE SEQUENCE</scope>
</reference>
<dbReference type="EMBL" id="LAZR01004000">
    <property type="protein sequence ID" value="KKN12727.1"/>
    <property type="molecule type" value="Genomic_DNA"/>
</dbReference>
<gene>
    <name evidence="1" type="ORF">LCGC14_1013630</name>
</gene>
<proteinExistence type="predicted"/>
<sequence>MEKHSLNQSNKRNGGITARIGKKFHAEIVDIQKLRIKNDKTDEKTSMEKITNSIIRSDLWKEIKEGIANLDEREINEFGL</sequence>
<name>A0A0F9NL19_9ZZZZ</name>
<protein>
    <submittedName>
        <fullName evidence="1">Uncharacterized protein</fullName>
    </submittedName>
</protein>
<evidence type="ECO:0000313" key="1">
    <source>
        <dbReference type="EMBL" id="KKN12727.1"/>
    </source>
</evidence>
<dbReference type="AlphaFoldDB" id="A0A0F9NL19"/>
<accession>A0A0F9NL19</accession>
<organism evidence="1">
    <name type="scientific">marine sediment metagenome</name>
    <dbReference type="NCBI Taxonomy" id="412755"/>
    <lineage>
        <taxon>unclassified sequences</taxon>
        <taxon>metagenomes</taxon>
        <taxon>ecological metagenomes</taxon>
    </lineage>
</organism>
<comment type="caution">
    <text evidence="1">The sequence shown here is derived from an EMBL/GenBank/DDBJ whole genome shotgun (WGS) entry which is preliminary data.</text>
</comment>